<gene>
    <name evidence="1" type="primary">cas2e</name>
    <name evidence="1" type="ORF">FYJ74_09750</name>
</gene>
<protein>
    <submittedName>
        <fullName evidence="1">Type I-E CRISPR-associated endoribonuclease Cas2</fullName>
    </submittedName>
</protein>
<dbReference type="Proteomes" id="UP000473699">
    <property type="component" value="Unassembled WGS sequence"/>
</dbReference>
<evidence type="ECO:0000313" key="1">
    <source>
        <dbReference type="EMBL" id="MST56314.1"/>
    </source>
</evidence>
<reference evidence="1 2" key="1">
    <citation type="submission" date="2019-08" db="EMBL/GenBank/DDBJ databases">
        <title>In-depth cultivation of the pig gut microbiome towards novel bacterial diversity and tailored functional studies.</title>
        <authorList>
            <person name="Wylensek D."/>
            <person name="Hitch T.C.A."/>
            <person name="Clavel T."/>
        </authorList>
    </citation>
    <scope>NUCLEOTIDE SEQUENCE [LARGE SCALE GENOMIC DNA]</scope>
    <source>
        <strain evidence="1 2">SM-530-WT-4B</strain>
    </source>
</reference>
<dbReference type="RefSeq" id="WP_154529394.1">
    <property type="nucleotide sequence ID" value="NZ_VUNH01000010.1"/>
</dbReference>
<dbReference type="EMBL" id="VUNH01000010">
    <property type="protein sequence ID" value="MST56314.1"/>
    <property type="molecule type" value="Genomic_DNA"/>
</dbReference>
<keyword evidence="2" id="KW-1185">Reference proteome</keyword>
<accession>A0A6L5YDB4</accession>
<dbReference type="CDD" id="cd09755">
    <property type="entry name" value="Cas2_I-E"/>
    <property type="match status" value="1"/>
</dbReference>
<comment type="caution">
    <text evidence="1">The sequence shown here is derived from an EMBL/GenBank/DDBJ whole genome shotgun (WGS) entry which is preliminary data.</text>
</comment>
<name>A0A6L5YDB4_9BACT</name>
<organism evidence="1 2">
    <name type="scientific">Pyramidobacter porci</name>
    <dbReference type="NCBI Taxonomy" id="2605789"/>
    <lineage>
        <taxon>Bacteria</taxon>
        <taxon>Thermotogati</taxon>
        <taxon>Synergistota</taxon>
        <taxon>Synergistia</taxon>
        <taxon>Synergistales</taxon>
        <taxon>Dethiosulfovibrionaceae</taxon>
        <taxon>Pyramidobacter</taxon>
    </lineage>
</organism>
<dbReference type="InterPro" id="IPR010152">
    <property type="entry name" value="CRISPR-assoc_prot_Cas2_sub"/>
</dbReference>
<dbReference type="NCBIfam" id="TIGR01873">
    <property type="entry name" value="cas_CT1978"/>
    <property type="match status" value="1"/>
</dbReference>
<dbReference type="AlphaFoldDB" id="A0A6L5YDB4"/>
<evidence type="ECO:0000313" key="2">
    <source>
        <dbReference type="Proteomes" id="UP000473699"/>
    </source>
</evidence>
<dbReference type="Pfam" id="PF09707">
    <property type="entry name" value="Cas_Cas2CT1978"/>
    <property type="match status" value="1"/>
</dbReference>
<dbReference type="Gene3D" id="3.30.70.240">
    <property type="match status" value="1"/>
</dbReference>
<sequence length="91" mass="10150">MTLITMENVPESLRGECTRFLLEVKAGVFLGTVSAAVRNLLWEKVKENARSGAAILAYSYPNEQGFVLEMHGDPRRKVVDIDGLSLIQTRQ</sequence>
<proteinExistence type="predicted"/>